<comment type="caution">
    <text evidence="2">The sequence shown here is derived from an EMBL/GenBank/DDBJ whole genome shotgun (WGS) entry which is preliminary data.</text>
</comment>
<proteinExistence type="predicted"/>
<sequence>MKKILTVLMAAMLAMALAACAVQPAAEESARIANPWSPVADAAEVKEKTGLAMGALPEGAENVSYSVLEEDKTAQAVFTWNGDEYTFRMAPGTQQDLAGMYVEFDAAEEMTWEDYPYTIRYNEGKEGMSEWHDTPADATCTVTMSDGATKEKLEAVSEALIPAG</sequence>
<gene>
    <name evidence="2" type="ORF">H8S18_06495</name>
</gene>
<reference evidence="2 3" key="1">
    <citation type="submission" date="2020-08" db="EMBL/GenBank/DDBJ databases">
        <title>Genome public.</title>
        <authorList>
            <person name="Liu C."/>
            <person name="Sun Q."/>
        </authorList>
    </citation>
    <scope>NUCLEOTIDE SEQUENCE [LARGE SCALE GENOMIC DNA]</scope>
    <source>
        <strain evidence="2 3">NSJ-35</strain>
    </source>
</reference>
<dbReference type="RefSeq" id="WP_186857505.1">
    <property type="nucleotide sequence ID" value="NZ_JACOON010000003.1"/>
</dbReference>
<dbReference type="Proteomes" id="UP000606889">
    <property type="component" value="Unassembled WGS sequence"/>
</dbReference>
<name>A0ABR7EDY1_9FIRM</name>
<dbReference type="PROSITE" id="PS51257">
    <property type="entry name" value="PROKAR_LIPOPROTEIN"/>
    <property type="match status" value="1"/>
</dbReference>
<keyword evidence="3" id="KW-1185">Reference proteome</keyword>
<protein>
    <submittedName>
        <fullName evidence="2">Uncharacterized protein</fullName>
    </submittedName>
</protein>
<organism evidence="2 3">
    <name type="scientific">Christensenella tenuis</name>
    <dbReference type="NCBI Taxonomy" id="2763033"/>
    <lineage>
        <taxon>Bacteria</taxon>
        <taxon>Bacillati</taxon>
        <taxon>Bacillota</taxon>
        <taxon>Clostridia</taxon>
        <taxon>Christensenellales</taxon>
        <taxon>Christensenellaceae</taxon>
        <taxon>Christensenella</taxon>
    </lineage>
</organism>
<keyword evidence="1" id="KW-0732">Signal</keyword>
<dbReference type="EMBL" id="JACOON010000003">
    <property type="protein sequence ID" value="MBC5647980.1"/>
    <property type="molecule type" value="Genomic_DNA"/>
</dbReference>
<evidence type="ECO:0000256" key="1">
    <source>
        <dbReference type="SAM" id="SignalP"/>
    </source>
</evidence>
<evidence type="ECO:0000313" key="3">
    <source>
        <dbReference type="Proteomes" id="UP000606889"/>
    </source>
</evidence>
<accession>A0ABR7EDY1</accession>
<feature type="chain" id="PRO_5047327047" evidence="1">
    <location>
        <begin position="22"/>
        <end position="164"/>
    </location>
</feature>
<evidence type="ECO:0000313" key="2">
    <source>
        <dbReference type="EMBL" id="MBC5647980.1"/>
    </source>
</evidence>
<feature type="signal peptide" evidence="1">
    <location>
        <begin position="1"/>
        <end position="21"/>
    </location>
</feature>